<accession>A0AAW2E8B2</accession>
<protein>
    <submittedName>
        <fullName evidence="1">Uncharacterized protein</fullName>
    </submittedName>
</protein>
<evidence type="ECO:0000313" key="1">
    <source>
        <dbReference type="EMBL" id="KAL0099497.1"/>
    </source>
</evidence>
<comment type="caution">
    <text evidence="1">The sequence shown here is derived from an EMBL/GenBank/DDBJ whole genome shotgun (WGS) entry which is preliminary data.</text>
</comment>
<dbReference type="EMBL" id="JADYXP020000028">
    <property type="protein sequence ID" value="KAL0099497.1"/>
    <property type="molecule type" value="Genomic_DNA"/>
</dbReference>
<dbReference type="AlphaFoldDB" id="A0AAW2E8B2"/>
<organism evidence="1 2">
    <name type="scientific">Cardiocondyla obscurior</name>
    <dbReference type="NCBI Taxonomy" id="286306"/>
    <lineage>
        <taxon>Eukaryota</taxon>
        <taxon>Metazoa</taxon>
        <taxon>Ecdysozoa</taxon>
        <taxon>Arthropoda</taxon>
        <taxon>Hexapoda</taxon>
        <taxon>Insecta</taxon>
        <taxon>Pterygota</taxon>
        <taxon>Neoptera</taxon>
        <taxon>Endopterygota</taxon>
        <taxon>Hymenoptera</taxon>
        <taxon>Apocrita</taxon>
        <taxon>Aculeata</taxon>
        <taxon>Formicoidea</taxon>
        <taxon>Formicidae</taxon>
        <taxon>Myrmicinae</taxon>
        <taxon>Cardiocondyla</taxon>
    </lineage>
</organism>
<keyword evidence="2" id="KW-1185">Reference proteome</keyword>
<gene>
    <name evidence="1" type="ORF">PUN28_020188</name>
</gene>
<name>A0AAW2E8B2_9HYME</name>
<proteinExistence type="predicted"/>
<evidence type="ECO:0000313" key="2">
    <source>
        <dbReference type="Proteomes" id="UP001430953"/>
    </source>
</evidence>
<sequence length="147" mass="17420">MYHRLLIASQYLATWLPPPYRPHLPPLHLPHPEGTSMTISQLCRQPWQNITSSMHEEVNSSYVRMAYISALQLEANLIHHEDHILLKIIVLLQIDANHIHRAYHFSRRMKVRSERLYRALLRISRGYMDNILGTGKRTDRQTDRQTY</sequence>
<reference evidence="1 2" key="1">
    <citation type="submission" date="2023-03" db="EMBL/GenBank/DDBJ databases">
        <title>High recombination rates correlate with genetic variation in Cardiocondyla obscurior ants.</title>
        <authorList>
            <person name="Errbii M."/>
        </authorList>
    </citation>
    <scope>NUCLEOTIDE SEQUENCE [LARGE SCALE GENOMIC DNA]</scope>
    <source>
        <strain evidence="1">Alpha-2009</strain>
        <tissue evidence="1">Whole body</tissue>
    </source>
</reference>
<dbReference type="Proteomes" id="UP001430953">
    <property type="component" value="Unassembled WGS sequence"/>
</dbReference>